<dbReference type="Pfam" id="PF13936">
    <property type="entry name" value="HTH_38"/>
    <property type="match status" value="1"/>
</dbReference>
<keyword evidence="8" id="KW-1185">Reference proteome</keyword>
<protein>
    <submittedName>
        <fullName evidence="7">IS30 family transposase</fullName>
    </submittedName>
</protein>
<dbReference type="InterPro" id="IPR053392">
    <property type="entry name" value="Transposase_IS30-like"/>
</dbReference>
<dbReference type="InterPro" id="IPR001584">
    <property type="entry name" value="Integrase_cat-core"/>
</dbReference>
<evidence type="ECO:0000256" key="1">
    <source>
        <dbReference type="ARBA" id="ARBA00002190"/>
    </source>
</evidence>
<dbReference type="InterPro" id="IPR001598">
    <property type="entry name" value="Transposase_IS30_CS"/>
</dbReference>
<dbReference type="InterPro" id="IPR051917">
    <property type="entry name" value="Transposase-Integrase"/>
</dbReference>
<evidence type="ECO:0000313" key="7">
    <source>
        <dbReference type="EMBL" id="MFC3110798.1"/>
    </source>
</evidence>
<dbReference type="PANTHER" id="PTHR10948">
    <property type="entry name" value="TRANSPOSASE"/>
    <property type="match status" value="1"/>
</dbReference>
<keyword evidence="4" id="KW-0238">DNA-binding</keyword>
<name>A0ABV7F6S8_9BURK</name>
<comment type="similarity">
    <text evidence="2">Belongs to the transposase IS30 family.</text>
</comment>
<accession>A0ABV7F6S8</accession>
<dbReference type="PANTHER" id="PTHR10948:SF23">
    <property type="entry name" value="TRANSPOSASE INSI FOR INSERTION SEQUENCE ELEMENT IS30A-RELATED"/>
    <property type="match status" value="1"/>
</dbReference>
<dbReference type="InterPro" id="IPR012337">
    <property type="entry name" value="RNaseH-like_sf"/>
</dbReference>
<proteinExistence type="inferred from homology"/>
<dbReference type="InterPro" id="IPR025246">
    <property type="entry name" value="IS30-like_HTH"/>
</dbReference>
<dbReference type="Gene3D" id="3.30.420.10">
    <property type="entry name" value="Ribonuclease H-like superfamily/Ribonuclease H"/>
    <property type="match status" value="1"/>
</dbReference>
<gene>
    <name evidence="7" type="ORF">ACFOFO_23065</name>
</gene>
<comment type="caution">
    <text evidence="7">The sequence shown here is derived from an EMBL/GenBank/DDBJ whole genome shotgun (WGS) entry which is preliminary data.</text>
</comment>
<dbReference type="NCBIfam" id="NF033563">
    <property type="entry name" value="transpos_IS30"/>
    <property type="match status" value="1"/>
</dbReference>
<evidence type="ECO:0000313" key="8">
    <source>
        <dbReference type="Proteomes" id="UP001595530"/>
    </source>
</evidence>
<sequence length="337" mass="38464">MPKIYKHLTTQERAVVMTMRTDLCSIRSIAKRLCRSPSTIGRELKRSSGVGVYDANLAHQQCQARRIAPRRVLKLHTDGVLFRVVRNQLNELWSPQQIARKLRLLWPNNPEKSVSHETIYNAIYLHPRGELKRELIACLRHHNQTRKPRSRGTDRRQIPDMQSIHIRPPEVEDRLIPGHWEGDLIKGAGNRSSVGTLVERTTGFVVLAKMDNATTKAVVDSFAAVLNREPAAMRKTMTYDQGREMHGHKILTARTGVQIYFADPHSPWQRGSNENTNGLLRQYMPKGSDLSIYSQEELDAIALSLNTRPRARLGYESPLVVYTQHITLLQHSTNTVH</sequence>
<organism evidence="7 8">
    <name type="scientific">Undibacterium arcticum</name>
    <dbReference type="NCBI Taxonomy" id="1762892"/>
    <lineage>
        <taxon>Bacteria</taxon>
        <taxon>Pseudomonadati</taxon>
        <taxon>Pseudomonadota</taxon>
        <taxon>Betaproteobacteria</taxon>
        <taxon>Burkholderiales</taxon>
        <taxon>Oxalobacteraceae</taxon>
        <taxon>Undibacterium</taxon>
    </lineage>
</organism>
<dbReference type="EMBL" id="JBHRTP010000089">
    <property type="protein sequence ID" value="MFC3110798.1"/>
    <property type="molecule type" value="Genomic_DNA"/>
</dbReference>
<evidence type="ECO:0000256" key="4">
    <source>
        <dbReference type="ARBA" id="ARBA00023125"/>
    </source>
</evidence>
<evidence type="ECO:0000256" key="5">
    <source>
        <dbReference type="ARBA" id="ARBA00023172"/>
    </source>
</evidence>
<dbReference type="Pfam" id="PF00665">
    <property type="entry name" value="rve"/>
    <property type="match status" value="1"/>
</dbReference>
<reference evidence="8" key="1">
    <citation type="journal article" date="2019" name="Int. J. Syst. Evol. Microbiol.">
        <title>The Global Catalogue of Microorganisms (GCM) 10K type strain sequencing project: providing services to taxonomists for standard genome sequencing and annotation.</title>
        <authorList>
            <consortium name="The Broad Institute Genomics Platform"/>
            <consortium name="The Broad Institute Genome Sequencing Center for Infectious Disease"/>
            <person name="Wu L."/>
            <person name="Ma J."/>
        </authorList>
    </citation>
    <scope>NUCLEOTIDE SEQUENCE [LARGE SCALE GENOMIC DNA]</scope>
    <source>
        <strain evidence="8">KCTC 42986</strain>
    </source>
</reference>
<keyword evidence="5" id="KW-0233">DNA recombination</keyword>
<dbReference type="RefSeq" id="WP_390333009.1">
    <property type="nucleotide sequence ID" value="NZ_JBHRTP010000089.1"/>
</dbReference>
<dbReference type="Proteomes" id="UP001595530">
    <property type="component" value="Unassembled WGS sequence"/>
</dbReference>
<keyword evidence="3" id="KW-0815">Transposition</keyword>
<dbReference type="SUPFAM" id="SSF53098">
    <property type="entry name" value="Ribonuclease H-like"/>
    <property type="match status" value="1"/>
</dbReference>
<comment type="function">
    <text evidence="1">Required for the transposition of the insertion element.</text>
</comment>
<evidence type="ECO:0000259" key="6">
    <source>
        <dbReference type="PROSITE" id="PS50994"/>
    </source>
</evidence>
<dbReference type="PROSITE" id="PS01043">
    <property type="entry name" value="TRANSPOSASE_IS30"/>
    <property type="match status" value="1"/>
</dbReference>
<evidence type="ECO:0000256" key="2">
    <source>
        <dbReference type="ARBA" id="ARBA00006363"/>
    </source>
</evidence>
<evidence type="ECO:0000256" key="3">
    <source>
        <dbReference type="ARBA" id="ARBA00022578"/>
    </source>
</evidence>
<dbReference type="PROSITE" id="PS50994">
    <property type="entry name" value="INTEGRASE"/>
    <property type="match status" value="1"/>
</dbReference>
<dbReference type="InterPro" id="IPR036397">
    <property type="entry name" value="RNaseH_sf"/>
</dbReference>
<feature type="domain" description="Integrase catalytic" evidence="6">
    <location>
        <begin position="173"/>
        <end position="326"/>
    </location>
</feature>